<dbReference type="AlphaFoldDB" id="A0A5B6VHV4"/>
<sequence>MAHFGSFMETISIMGIGYSVDFSGGIRMNLDEHLLVVWKGFEQKYGNALRLLKSFDLSCNKLSGEIP</sequence>
<reference evidence="2" key="1">
    <citation type="journal article" date="2019" name="Plant Biotechnol. J.">
        <title>Genome sequencing of the Australian wild diploid species Gossypium australe highlights disease resistance and delayed gland morphogenesis.</title>
        <authorList>
            <person name="Cai Y."/>
            <person name="Cai X."/>
            <person name="Wang Q."/>
            <person name="Wang P."/>
            <person name="Zhang Y."/>
            <person name="Cai C."/>
            <person name="Xu Y."/>
            <person name="Wang K."/>
            <person name="Zhou Z."/>
            <person name="Wang C."/>
            <person name="Geng S."/>
            <person name="Li B."/>
            <person name="Dong Q."/>
            <person name="Hou Y."/>
            <person name="Wang H."/>
            <person name="Ai P."/>
            <person name="Liu Z."/>
            <person name="Yi F."/>
            <person name="Sun M."/>
            <person name="An G."/>
            <person name="Cheng J."/>
            <person name="Zhang Y."/>
            <person name="Shi Q."/>
            <person name="Xie Y."/>
            <person name="Shi X."/>
            <person name="Chang Y."/>
            <person name="Huang F."/>
            <person name="Chen Y."/>
            <person name="Hong S."/>
            <person name="Mi L."/>
            <person name="Sun Q."/>
            <person name="Zhang L."/>
            <person name="Zhou B."/>
            <person name="Peng R."/>
            <person name="Zhang X."/>
            <person name="Liu F."/>
        </authorList>
    </citation>
    <scope>NUCLEOTIDE SEQUENCE [LARGE SCALE GENOMIC DNA]</scope>
    <source>
        <strain evidence="2">cv. PA1801</strain>
    </source>
</reference>
<evidence type="ECO:0000313" key="2">
    <source>
        <dbReference type="Proteomes" id="UP000325315"/>
    </source>
</evidence>
<accession>A0A5B6VHV4</accession>
<gene>
    <name evidence="1" type="ORF">EPI10_014697</name>
</gene>
<keyword evidence="1" id="KW-0675">Receptor</keyword>
<keyword evidence="2" id="KW-1185">Reference proteome</keyword>
<name>A0A5B6VHV4_9ROSI</name>
<keyword evidence="1" id="KW-0808">Transferase</keyword>
<proteinExistence type="predicted"/>
<dbReference type="Proteomes" id="UP000325315">
    <property type="component" value="Unassembled WGS sequence"/>
</dbReference>
<protein>
    <submittedName>
        <fullName evidence="1">Putative LRR receptor-like serine/threonine-protein kinase</fullName>
    </submittedName>
</protein>
<keyword evidence="1" id="KW-0418">Kinase</keyword>
<organism evidence="1 2">
    <name type="scientific">Gossypium australe</name>
    <dbReference type="NCBI Taxonomy" id="47621"/>
    <lineage>
        <taxon>Eukaryota</taxon>
        <taxon>Viridiplantae</taxon>
        <taxon>Streptophyta</taxon>
        <taxon>Embryophyta</taxon>
        <taxon>Tracheophyta</taxon>
        <taxon>Spermatophyta</taxon>
        <taxon>Magnoliopsida</taxon>
        <taxon>eudicotyledons</taxon>
        <taxon>Gunneridae</taxon>
        <taxon>Pentapetalae</taxon>
        <taxon>rosids</taxon>
        <taxon>malvids</taxon>
        <taxon>Malvales</taxon>
        <taxon>Malvaceae</taxon>
        <taxon>Malvoideae</taxon>
        <taxon>Gossypium</taxon>
    </lineage>
</organism>
<evidence type="ECO:0000313" key="1">
    <source>
        <dbReference type="EMBL" id="KAA3468849.1"/>
    </source>
</evidence>
<comment type="caution">
    <text evidence="1">The sequence shown here is derived from an EMBL/GenBank/DDBJ whole genome shotgun (WGS) entry which is preliminary data.</text>
</comment>
<dbReference type="GO" id="GO:0016301">
    <property type="term" value="F:kinase activity"/>
    <property type="evidence" value="ECO:0007669"/>
    <property type="project" value="UniProtKB-KW"/>
</dbReference>
<dbReference type="EMBL" id="SMMG02000006">
    <property type="protein sequence ID" value="KAA3468849.1"/>
    <property type="molecule type" value="Genomic_DNA"/>
</dbReference>